<dbReference type="AlphaFoldDB" id="A0AAW1YBH4"/>
<evidence type="ECO:0000313" key="2">
    <source>
        <dbReference type="EMBL" id="KAK9945584.1"/>
    </source>
</evidence>
<feature type="compositionally biased region" description="Basic and acidic residues" evidence="1">
    <location>
        <begin position="7"/>
        <end position="17"/>
    </location>
</feature>
<feature type="compositionally biased region" description="Basic and acidic residues" evidence="1">
    <location>
        <begin position="120"/>
        <end position="161"/>
    </location>
</feature>
<organism evidence="2 3">
    <name type="scientific">Rubus argutus</name>
    <name type="common">Southern blackberry</name>
    <dbReference type="NCBI Taxonomy" id="59490"/>
    <lineage>
        <taxon>Eukaryota</taxon>
        <taxon>Viridiplantae</taxon>
        <taxon>Streptophyta</taxon>
        <taxon>Embryophyta</taxon>
        <taxon>Tracheophyta</taxon>
        <taxon>Spermatophyta</taxon>
        <taxon>Magnoliopsida</taxon>
        <taxon>eudicotyledons</taxon>
        <taxon>Gunneridae</taxon>
        <taxon>Pentapetalae</taxon>
        <taxon>rosids</taxon>
        <taxon>fabids</taxon>
        <taxon>Rosales</taxon>
        <taxon>Rosaceae</taxon>
        <taxon>Rosoideae</taxon>
        <taxon>Rosoideae incertae sedis</taxon>
        <taxon>Rubus</taxon>
    </lineage>
</organism>
<evidence type="ECO:0000256" key="1">
    <source>
        <dbReference type="SAM" id="MobiDB-lite"/>
    </source>
</evidence>
<reference evidence="2 3" key="1">
    <citation type="journal article" date="2023" name="G3 (Bethesda)">
        <title>A chromosome-length genome assembly and annotation of blackberry (Rubus argutus, cv. 'Hillquist').</title>
        <authorList>
            <person name="Bruna T."/>
            <person name="Aryal R."/>
            <person name="Dudchenko O."/>
            <person name="Sargent D.J."/>
            <person name="Mead D."/>
            <person name="Buti M."/>
            <person name="Cavallini A."/>
            <person name="Hytonen T."/>
            <person name="Andres J."/>
            <person name="Pham M."/>
            <person name="Weisz D."/>
            <person name="Mascagni F."/>
            <person name="Usai G."/>
            <person name="Natali L."/>
            <person name="Bassil N."/>
            <person name="Fernandez G.E."/>
            <person name="Lomsadze A."/>
            <person name="Armour M."/>
            <person name="Olukolu B."/>
            <person name="Poorten T."/>
            <person name="Britton C."/>
            <person name="Davik J."/>
            <person name="Ashrafi H."/>
            <person name="Aiden E.L."/>
            <person name="Borodovsky M."/>
            <person name="Worthington M."/>
        </authorList>
    </citation>
    <scope>NUCLEOTIDE SEQUENCE [LARGE SCALE GENOMIC DNA]</scope>
    <source>
        <strain evidence="2">PI 553951</strain>
    </source>
</reference>
<feature type="region of interest" description="Disordered" evidence="1">
    <location>
        <begin position="1"/>
        <end position="51"/>
    </location>
</feature>
<evidence type="ECO:0000313" key="3">
    <source>
        <dbReference type="Proteomes" id="UP001457282"/>
    </source>
</evidence>
<dbReference type="Pfam" id="PF08524">
    <property type="entry name" value="rRNA_processing"/>
    <property type="match status" value="1"/>
</dbReference>
<name>A0AAW1YBH4_RUBAR</name>
<dbReference type="PANTHER" id="PTHR15657">
    <property type="entry name" value="THYROID TRANSCRIPTION FACTOR 1-ASSOCIATED PROTEIN 26"/>
    <property type="match status" value="1"/>
</dbReference>
<dbReference type="PANTHER" id="PTHR15657:SF1">
    <property type="entry name" value="THYROID TRANSCRIPTION FACTOR 1-ASSOCIATED PROTEIN 26"/>
    <property type="match status" value="1"/>
</dbReference>
<feature type="compositionally biased region" description="Basic residues" evidence="1">
    <location>
        <begin position="21"/>
        <end position="32"/>
    </location>
</feature>
<evidence type="ECO:0008006" key="4">
    <source>
        <dbReference type="Google" id="ProtNLM"/>
    </source>
</evidence>
<gene>
    <name evidence="2" type="ORF">M0R45_011092</name>
</gene>
<keyword evidence="3" id="KW-1185">Reference proteome</keyword>
<comment type="caution">
    <text evidence="2">The sequence shown here is derived from an EMBL/GenBank/DDBJ whole genome shotgun (WGS) entry which is preliminary data.</text>
</comment>
<dbReference type="EMBL" id="JBEDUW010000002">
    <property type="protein sequence ID" value="KAK9945584.1"/>
    <property type="molecule type" value="Genomic_DNA"/>
</dbReference>
<sequence>MKNRNPKGAENREKSDALKSAYHKKNSMKSKNTRSLSLEAFGGPKSTNSYFNPAIIKKQREFYKNAKYVNKYKKSVKQQQTNAPSAIRPLEEENETADGSKMSQNNKKRKKTESSNLIKIYEKKHEEKEKARMEREAIFQAKKEEREKSEARRKAVREKMMKRTHKGQPVMKYRIQHLLETIQGSMNKS</sequence>
<dbReference type="GO" id="GO:0005634">
    <property type="term" value="C:nucleus"/>
    <property type="evidence" value="ECO:0007669"/>
    <property type="project" value="TreeGrafter"/>
</dbReference>
<protein>
    <recommendedName>
        <fullName evidence="4">rRNA-processing protein FYV7</fullName>
    </recommendedName>
</protein>
<dbReference type="InterPro" id="IPR013730">
    <property type="entry name" value="Fyv7/TAP26"/>
</dbReference>
<proteinExistence type="predicted"/>
<feature type="region of interest" description="Disordered" evidence="1">
    <location>
        <begin position="74"/>
        <end position="171"/>
    </location>
</feature>
<dbReference type="Proteomes" id="UP001457282">
    <property type="component" value="Unassembled WGS sequence"/>
</dbReference>
<accession>A0AAW1YBH4</accession>